<feature type="transmembrane region" description="Helical" evidence="4">
    <location>
        <begin position="851"/>
        <end position="870"/>
    </location>
</feature>
<feature type="transmembrane region" description="Helical" evidence="4">
    <location>
        <begin position="879"/>
        <end position="897"/>
    </location>
</feature>
<keyword evidence="4" id="KW-0812">Transmembrane</keyword>
<dbReference type="OrthoDB" id="304690at2759"/>
<evidence type="ECO:0000256" key="3">
    <source>
        <dbReference type="ARBA" id="ARBA00023157"/>
    </source>
</evidence>
<dbReference type="SMART" id="SM00261">
    <property type="entry name" value="FU"/>
    <property type="match status" value="2"/>
</dbReference>
<dbReference type="InterPro" id="IPR009030">
    <property type="entry name" value="Growth_fac_rcpt_cys_sf"/>
</dbReference>
<dbReference type="SUPFAM" id="SSF57184">
    <property type="entry name" value="Growth factor receptor domain"/>
    <property type="match status" value="1"/>
</dbReference>
<dbReference type="InterPro" id="IPR013320">
    <property type="entry name" value="ConA-like_dom_sf"/>
</dbReference>
<feature type="transmembrane region" description="Helical" evidence="4">
    <location>
        <begin position="958"/>
        <end position="979"/>
    </location>
</feature>
<dbReference type="SUPFAM" id="SSF49899">
    <property type="entry name" value="Concanavalin A-like lectins/glucanases"/>
    <property type="match status" value="1"/>
</dbReference>
<dbReference type="InterPro" id="IPR011936">
    <property type="entry name" value="Myxo_disulph_rpt"/>
</dbReference>
<keyword evidence="1" id="KW-0732">Signal</keyword>
<keyword evidence="3" id="KW-1015">Disulfide bond</keyword>
<feature type="transmembrane region" description="Helical" evidence="4">
    <location>
        <begin position="1045"/>
        <end position="1067"/>
    </location>
</feature>
<evidence type="ECO:0000313" key="5">
    <source>
        <dbReference type="EMBL" id="TNV85855.1"/>
    </source>
</evidence>
<feature type="transmembrane region" description="Helical" evidence="4">
    <location>
        <begin position="1146"/>
        <end position="1162"/>
    </location>
</feature>
<gene>
    <name evidence="5" type="ORF">FGO68_gene16861</name>
</gene>
<sequence>MNAQSFFRSPNLGLSLSHDAPSLQSPASLFIASDALITFEMKFYTCQESEYYLFSRWDAVTQKEIIGLWIDSDGYYAISMMMSDGGERRWGTGVKALTGWNYLVVQVGKQGIAASIGLKQTKVTFDARSSNIETTYSHLNLQTSFTVEGIIPALVDTTNANPLFLFGHSGSLSSLDPGSTSLHLNGIIRSFKLNSGPLTPLSQATIDSTFNLMISTIRPLIPLELTYSMKFDLKQTVNKQYVRDLINPTSIMIMGAQQLVDDEKSDPIYLQQQGLMFDDGKFIKQTTVQSVPNPRDFTLEIWFRLNQADLGAMGSVQTLMVKRNKATYDIDFGVQLIVGKSVRIWFNNEYRDIAWKYNRTEVNGMNQEWRMLAVNFRRQQQRESIPSTQITVYSDDQPGVSYAVKGIYTDTLVNREIYMGLDFHGVIRTVRLYSNFAQCTYFSLNTTDSKYYEYYRYKALTQSTHYPLMTPNFNSSTCKLSSLAQPPCSICPSDDLTCPNTCPFSTYGSSCKACDPRCLYCTGEGPMNCLGCKTGISQISVFGDRQHTCMRDYGYYKVVNDSYSYQKCDYRCKVCKDETNKCEICADGAYRIRGNECVTECPAPAYQANAETGMCEPIQQYSQLSNCTQREIMVQGRCLDCKTVNGTYVNVMGQCIEICGKGFVLGMLGCDDGNNVAGDGCSRACEIEERYECNNSLIKKSNCTLTKTFLLGIILTDQNQILVQFSNKVRLTSRIKEDSKKKMISLNQALAFAFKAEILNEQTKEFHEDGTTLSVLEQFNLSLPFKYLPLSTHSNFLQVGTRLRLTLIRTDYFEDLNENLLQNSSNSVLSSISTSSSPQHFLSDTDLSQNFIFASLVQFFLVSILAYTVFESIVMFKPLTPFIVVYLGIQTIYFTSITQTQGDTLAYLQHFKTVSKLDFFGNIATKDLQINNYRQQNIKFIQAGFEQMSALANLNGLIWFWIIVLLGITPFLCGIAFIMEKAQAGGESNYFTQIRQAGIFKIYAALFYLLELSIVPASISLLLEIKQIAKSQESEKVVSLQFSQALLSILIISILMIPTVTFGLRYFQGLPIVKNLFQSTLYTPFRDNFRALIMPSLYALRSLLLGIILTLLEQDSIQYIILLHGLSLLYSSIFRPMAIFSQTVTCALMELGIVTHLIILNQGHGKEVMVSDAVIFGVIWIIVSVQHIKTFRKWYIWVKTGKIIKVQKVNKEI</sequence>
<dbReference type="Gene3D" id="2.60.120.200">
    <property type="match status" value="1"/>
</dbReference>
<evidence type="ECO:0000256" key="4">
    <source>
        <dbReference type="SAM" id="Phobius"/>
    </source>
</evidence>
<dbReference type="CDD" id="cd00064">
    <property type="entry name" value="FU"/>
    <property type="match status" value="2"/>
</dbReference>
<feature type="transmembrane region" description="Helical" evidence="4">
    <location>
        <begin position="1168"/>
        <end position="1185"/>
    </location>
</feature>
<organism evidence="5 6">
    <name type="scientific">Halteria grandinella</name>
    <dbReference type="NCBI Taxonomy" id="5974"/>
    <lineage>
        <taxon>Eukaryota</taxon>
        <taxon>Sar</taxon>
        <taxon>Alveolata</taxon>
        <taxon>Ciliophora</taxon>
        <taxon>Intramacronucleata</taxon>
        <taxon>Spirotrichea</taxon>
        <taxon>Stichotrichia</taxon>
        <taxon>Sporadotrichida</taxon>
        <taxon>Halteriidae</taxon>
        <taxon>Halteria</taxon>
    </lineage>
</organism>
<proteinExistence type="predicted"/>
<keyword evidence="2" id="KW-0677">Repeat</keyword>
<protein>
    <submittedName>
        <fullName evidence="5">Uncharacterized protein</fullName>
    </submittedName>
</protein>
<feature type="transmembrane region" description="Helical" evidence="4">
    <location>
        <begin position="1088"/>
        <end position="1111"/>
    </location>
</feature>
<dbReference type="InterPro" id="IPR006212">
    <property type="entry name" value="Furin_repeat"/>
</dbReference>
<dbReference type="NCBIfam" id="TIGR02232">
    <property type="entry name" value="myxo_disulf_rpt"/>
    <property type="match status" value="1"/>
</dbReference>
<feature type="transmembrane region" description="Helical" evidence="4">
    <location>
        <begin position="1000"/>
        <end position="1025"/>
    </location>
</feature>
<comment type="caution">
    <text evidence="5">The sequence shown here is derived from an EMBL/GenBank/DDBJ whole genome shotgun (WGS) entry which is preliminary data.</text>
</comment>
<dbReference type="Pfam" id="PF13948">
    <property type="entry name" value="DUF4215"/>
    <property type="match status" value="1"/>
</dbReference>
<evidence type="ECO:0000256" key="1">
    <source>
        <dbReference type="ARBA" id="ARBA00022729"/>
    </source>
</evidence>
<name>A0A8J8P4V2_HALGN</name>
<accession>A0A8J8P4V2</accession>
<dbReference type="AlphaFoldDB" id="A0A8J8P4V2"/>
<keyword evidence="4" id="KW-0472">Membrane</keyword>
<keyword evidence="4" id="KW-1133">Transmembrane helix</keyword>
<feature type="transmembrane region" description="Helical" evidence="4">
    <location>
        <begin position="1117"/>
        <end position="1134"/>
    </location>
</feature>
<reference evidence="5" key="1">
    <citation type="submission" date="2019-06" db="EMBL/GenBank/DDBJ databases">
        <authorList>
            <person name="Zheng W."/>
        </authorList>
    </citation>
    <scope>NUCLEOTIDE SEQUENCE</scope>
    <source>
        <strain evidence="5">QDHG01</strain>
    </source>
</reference>
<keyword evidence="6" id="KW-1185">Reference proteome</keyword>
<evidence type="ECO:0000256" key="2">
    <source>
        <dbReference type="ARBA" id="ARBA00022737"/>
    </source>
</evidence>
<dbReference type="Proteomes" id="UP000785679">
    <property type="component" value="Unassembled WGS sequence"/>
</dbReference>
<evidence type="ECO:0000313" key="6">
    <source>
        <dbReference type="Proteomes" id="UP000785679"/>
    </source>
</evidence>
<dbReference type="Gene3D" id="2.10.220.10">
    <property type="entry name" value="Hormone Receptor, Insulin-like Growth Factor Receptor 1, Chain A, domain 2"/>
    <property type="match status" value="1"/>
</dbReference>
<dbReference type="EMBL" id="RRYP01001505">
    <property type="protein sequence ID" value="TNV85855.1"/>
    <property type="molecule type" value="Genomic_DNA"/>
</dbReference>